<keyword evidence="1" id="KW-0436">Ligase</keyword>
<dbReference type="SUPFAM" id="SSF56059">
    <property type="entry name" value="Glutathione synthetase ATP-binding domain-like"/>
    <property type="match status" value="1"/>
</dbReference>
<keyword evidence="2" id="KW-1185">Reference proteome</keyword>
<protein>
    <submittedName>
        <fullName evidence="1">RimK family alpha-L-glutamate ligase</fullName>
    </submittedName>
</protein>
<evidence type="ECO:0000313" key="2">
    <source>
        <dbReference type="Proteomes" id="UP001595829"/>
    </source>
</evidence>
<organism evidence="1 2">
    <name type="scientific">Streptomyces coeruleoprunus</name>
    <dbReference type="NCBI Taxonomy" id="285563"/>
    <lineage>
        <taxon>Bacteria</taxon>
        <taxon>Bacillati</taxon>
        <taxon>Actinomycetota</taxon>
        <taxon>Actinomycetes</taxon>
        <taxon>Kitasatosporales</taxon>
        <taxon>Streptomycetaceae</taxon>
        <taxon>Streptomyces</taxon>
    </lineage>
</organism>
<evidence type="ECO:0000313" key="1">
    <source>
        <dbReference type="EMBL" id="MFC5021445.1"/>
    </source>
</evidence>
<proteinExistence type="predicted"/>
<gene>
    <name evidence="1" type="ORF">ACFPM3_04665</name>
</gene>
<sequence length="338" mass="36982">MAEHCVLVLTRRGDREATEVASLLRRIGVPVHRLDADGLEGVEATCEPDGPLTLDGHRFVPSVMWLRHFSLRAAPATRPADGQMLYGDSWTALARQLAVVSRATIGATDPGAFRQHAQAGALGVRTPRSVVTTDPAAAAARLPPGRYVVKVLDRHFVEPEPAGFAWFLPRVLERSQLRDALGVPWAHGGTPVVLQEYVDHDAEFRVYLVGGEVLAFEVAKEDPRDVWCRPDRVRVRRAEAPLAVAEAVRALGAAWNLAYGAFDFLLDRGEAVFLEVNAQGDWHWFERRAGVDVVTRAAVRTVRELHRSAVGDRGPGPVDLLTFLGAGRSVGGRKVERP</sequence>
<dbReference type="Proteomes" id="UP001595829">
    <property type="component" value="Unassembled WGS sequence"/>
</dbReference>
<dbReference type="GO" id="GO:0016874">
    <property type="term" value="F:ligase activity"/>
    <property type="evidence" value="ECO:0007669"/>
    <property type="project" value="UniProtKB-KW"/>
</dbReference>
<name>A0ABV9XB62_9ACTN</name>
<reference evidence="2" key="1">
    <citation type="journal article" date="2019" name="Int. J. Syst. Evol. Microbiol.">
        <title>The Global Catalogue of Microorganisms (GCM) 10K type strain sequencing project: providing services to taxonomists for standard genome sequencing and annotation.</title>
        <authorList>
            <consortium name="The Broad Institute Genomics Platform"/>
            <consortium name="The Broad Institute Genome Sequencing Center for Infectious Disease"/>
            <person name="Wu L."/>
            <person name="Ma J."/>
        </authorList>
    </citation>
    <scope>NUCLEOTIDE SEQUENCE [LARGE SCALE GENOMIC DNA]</scope>
    <source>
        <strain evidence="2">CGMCC 4.1648</strain>
    </source>
</reference>
<dbReference type="RefSeq" id="WP_345693404.1">
    <property type="nucleotide sequence ID" value="NZ_BAABIT010000001.1"/>
</dbReference>
<dbReference type="Gene3D" id="3.30.470.20">
    <property type="entry name" value="ATP-grasp fold, B domain"/>
    <property type="match status" value="1"/>
</dbReference>
<dbReference type="EMBL" id="JBHSJD010000002">
    <property type="protein sequence ID" value="MFC5021445.1"/>
    <property type="molecule type" value="Genomic_DNA"/>
</dbReference>
<comment type="caution">
    <text evidence="1">The sequence shown here is derived from an EMBL/GenBank/DDBJ whole genome shotgun (WGS) entry which is preliminary data.</text>
</comment>
<accession>A0ABV9XB62</accession>